<organism evidence="9 10">
    <name type="scientific">Orbilia blumenaviensis</name>
    <dbReference type="NCBI Taxonomy" id="1796055"/>
    <lineage>
        <taxon>Eukaryota</taxon>
        <taxon>Fungi</taxon>
        <taxon>Dikarya</taxon>
        <taxon>Ascomycota</taxon>
        <taxon>Pezizomycotina</taxon>
        <taxon>Orbiliomycetes</taxon>
        <taxon>Orbiliales</taxon>
        <taxon>Orbiliaceae</taxon>
        <taxon>Orbilia</taxon>
    </lineage>
</organism>
<evidence type="ECO:0008006" key="11">
    <source>
        <dbReference type="Google" id="ProtNLM"/>
    </source>
</evidence>
<feature type="region of interest" description="Disordered" evidence="8">
    <location>
        <begin position="79"/>
        <end position="99"/>
    </location>
</feature>
<keyword evidence="10" id="KW-1185">Reference proteome</keyword>
<dbReference type="InterPro" id="IPR008409">
    <property type="entry name" value="SPF27"/>
</dbReference>
<evidence type="ECO:0000256" key="7">
    <source>
        <dbReference type="SAM" id="Coils"/>
    </source>
</evidence>
<dbReference type="PANTHER" id="PTHR13296:SF0">
    <property type="entry name" value="PRE-MRNA-SPLICING FACTOR SPF27"/>
    <property type="match status" value="1"/>
</dbReference>
<evidence type="ECO:0000256" key="3">
    <source>
        <dbReference type="ARBA" id="ARBA00022664"/>
    </source>
</evidence>
<dbReference type="GO" id="GO:0071013">
    <property type="term" value="C:catalytic step 2 spliceosome"/>
    <property type="evidence" value="ECO:0007669"/>
    <property type="project" value="TreeGrafter"/>
</dbReference>
<evidence type="ECO:0000256" key="2">
    <source>
        <dbReference type="ARBA" id="ARBA00010788"/>
    </source>
</evidence>
<dbReference type="GO" id="GO:0008380">
    <property type="term" value="P:RNA splicing"/>
    <property type="evidence" value="ECO:0007669"/>
    <property type="project" value="UniProtKB-KW"/>
</dbReference>
<dbReference type="PANTHER" id="PTHR13296">
    <property type="entry name" value="BCAS2 PROTEIN"/>
    <property type="match status" value="1"/>
</dbReference>
<comment type="caution">
    <text evidence="9">The sequence shown here is derived from an EMBL/GenBank/DDBJ whole genome shotgun (WGS) entry which is preliminary data.</text>
</comment>
<evidence type="ECO:0000256" key="4">
    <source>
        <dbReference type="ARBA" id="ARBA00022728"/>
    </source>
</evidence>
<evidence type="ECO:0000313" key="10">
    <source>
        <dbReference type="Proteomes" id="UP001373714"/>
    </source>
</evidence>
<comment type="subcellular location">
    <subcellularLocation>
        <location evidence="1">Nucleus</location>
    </subcellularLocation>
</comment>
<keyword evidence="5" id="KW-0508">mRNA splicing</keyword>
<sequence length="213" mass="23686">MSLTIASHDSLPYIDRPLTPTTTAKATALINAELTGQGVDTTTTPHPSLPPLNPPTFTPFIQAELERISNSLPFTGGIDPSRYEPQTLLPSNEDAEGEEAEYRQKLQTSYTTTTHLQNRVTNLTLLSNFGQNAWLISNSQAEGVLAGLERELVSLKEETEALNRERKRRQVDAQPEMELLEKRWQEGVGKVLEVEVASEMVFRETLARRRGGA</sequence>
<accession>A0AAV9TZF4</accession>
<name>A0AAV9TZF4_9PEZI</name>
<dbReference type="GO" id="GO:0000974">
    <property type="term" value="C:Prp19 complex"/>
    <property type="evidence" value="ECO:0007669"/>
    <property type="project" value="TreeGrafter"/>
</dbReference>
<protein>
    <recommendedName>
        <fullName evidence="11">Pre-mRNA-splicing factor SPF27</fullName>
    </recommendedName>
</protein>
<feature type="coiled-coil region" evidence="7">
    <location>
        <begin position="138"/>
        <end position="165"/>
    </location>
</feature>
<keyword evidence="7" id="KW-0175">Coiled coil</keyword>
<evidence type="ECO:0000313" key="9">
    <source>
        <dbReference type="EMBL" id="KAK6332614.1"/>
    </source>
</evidence>
<reference evidence="9 10" key="1">
    <citation type="submission" date="2019-10" db="EMBL/GenBank/DDBJ databases">
        <authorList>
            <person name="Palmer J.M."/>
        </authorList>
    </citation>
    <scope>NUCLEOTIDE SEQUENCE [LARGE SCALE GENOMIC DNA]</scope>
    <source>
        <strain evidence="9 10">TWF730</strain>
    </source>
</reference>
<evidence type="ECO:0000256" key="1">
    <source>
        <dbReference type="ARBA" id="ARBA00004123"/>
    </source>
</evidence>
<keyword evidence="6" id="KW-0539">Nucleus</keyword>
<dbReference type="EMBL" id="JAVHNS010000017">
    <property type="protein sequence ID" value="KAK6332614.1"/>
    <property type="molecule type" value="Genomic_DNA"/>
</dbReference>
<evidence type="ECO:0000256" key="6">
    <source>
        <dbReference type="ARBA" id="ARBA00023242"/>
    </source>
</evidence>
<comment type="similarity">
    <text evidence="2">Belongs to the SPF27 family.</text>
</comment>
<proteinExistence type="inferred from homology"/>
<dbReference type="Pfam" id="PF05700">
    <property type="entry name" value="BCAS2"/>
    <property type="match status" value="1"/>
</dbReference>
<evidence type="ECO:0000256" key="8">
    <source>
        <dbReference type="SAM" id="MobiDB-lite"/>
    </source>
</evidence>
<keyword evidence="4" id="KW-0747">Spliceosome</keyword>
<keyword evidence="3" id="KW-0507">mRNA processing</keyword>
<evidence type="ECO:0000256" key="5">
    <source>
        <dbReference type="ARBA" id="ARBA00023187"/>
    </source>
</evidence>
<gene>
    <name evidence="9" type="ORF">TWF730_004274</name>
</gene>
<dbReference type="AlphaFoldDB" id="A0AAV9TZF4"/>
<dbReference type="GO" id="GO:0006397">
    <property type="term" value="P:mRNA processing"/>
    <property type="evidence" value="ECO:0007669"/>
    <property type="project" value="UniProtKB-KW"/>
</dbReference>
<dbReference type="Proteomes" id="UP001373714">
    <property type="component" value="Unassembled WGS sequence"/>
</dbReference>
<dbReference type="GO" id="GO:0071011">
    <property type="term" value="C:precatalytic spliceosome"/>
    <property type="evidence" value="ECO:0007669"/>
    <property type="project" value="TreeGrafter"/>
</dbReference>